<dbReference type="PANTHER" id="PTHR43639">
    <property type="entry name" value="OXIDOREDUCTASE, SHORT-CHAIN DEHYDROGENASE/REDUCTASE FAMILY (AFU_ORTHOLOGUE AFUA_5G02870)"/>
    <property type="match status" value="1"/>
</dbReference>
<dbReference type="Gene3D" id="3.40.50.720">
    <property type="entry name" value="NAD(P)-binding Rossmann-like Domain"/>
    <property type="match status" value="1"/>
</dbReference>
<organism evidence="4 5">
    <name type="scientific">Mycetocola tolaasinivorans</name>
    <dbReference type="NCBI Taxonomy" id="76635"/>
    <lineage>
        <taxon>Bacteria</taxon>
        <taxon>Bacillati</taxon>
        <taxon>Actinomycetota</taxon>
        <taxon>Actinomycetes</taxon>
        <taxon>Micrococcales</taxon>
        <taxon>Microbacteriaceae</taxon>
        <taxon>Mycetocola</taxon>
    </lineage>
</organism>
<sequence>MPPASVRTSVACCRCCAAGLRRPPVSNPPILRPSVDGTDHNPKAAPVTLITGGTRGIGAATARRLAAAGHRLALGYRSNTAAADVLAAELRDSGAEVFLVSADISTEAGIDALFDAVLEHFGHLDNVVSNAGATLHIGPLANTPREIVRAVLEINLTSAVFVAQRAVQEFLTAGTPGVLVNVSSTAARNGSPNTYVHYAAAKAGVDALTQGLAAEVAPQGIRVVGVAPGTTLTDIHADAGSPDRALKAAARIPLGRPADPDEIAAAIAWLLTPDASYTAGTTIRLSGGA</sequence>
<evidence type="ECO:0000259" key="3">
    <source>
        <dbReference type="SMART" id="SM00822"/>
    </source>
</evidence>
<dbReference type="FunFam" id="3.40.50.720:FF:000173">
    <property type="entry name" value="3-oxoacyl-[acyl-carrier protein] reductase"/>
    <property type="match status" value="1"/>
</dbReference>
<dbReference type="InterPro" id="IPR002347">
    <property type="entry name" value="SDR_fam"/>
</dbReference>
<dbReference type="EMBL" id="RCUX01000010">
    <property type="protein sequence ID" value="RLP74583.1"/>
    <property type="molecule type" value="Genomic_DNA"/>
</dbReference>
<dbReference type="Pfam" id="PF13561">
    <property type="entry name" value="adh_short_C2"/>
    <property type="match status" value="1"/>
</dbReference>
<reference evidence="4 5" key="1">
    <citation type="submission" date="2018-10" db="EMBL/GenBank/DDBJ databases">
        <authorList>
            <person name="Li J."/>
        </authorList>
    </citation>
    <scope>NUCLEOTIDE SEQUENCE [LARGE SCALE GENOMIC DNA]</scope>
    <source>
        <strain evidence="4 5">IF 016277</strain>
    </source>
</reference>
<dbReference type="SUPFAM" id="SSF51735">
    <property type="entry name" value="NAD(P)-binding Rossmann-fold domains"/>
    <property type="match status" value="1"/>
</dbReference>
<feature type="domain" description="Ketoreductase" evidence="3">
    <location>
        <begin position="46"/>
        <end position="263"/>
    </location>
</feature>
<dbReference type="AlphaFoldDB" id="A0A3L7A2P4"/>
<dbReference type="PRINTS" id="PR00081">
    <property type="entry name" value="GDHRDH"/>
</dbReference>
<evidence type="ECO:0000256" key="1">
    <source>
        <dbReference type="ARBA" id="ARBA00006484"/>
    </source>
</evidence>
<comment type="similarity">
    <text evidence="1">Belongs to the short-chain dehydrogenases/reductases (SDR) family.</text>
</comment>
<dbReference type="CDD" id="cd05233">
    <property type="entry name" value="SDR_c"/>
    <property type="match status" value="1"/>
</dbReference>
<dbReference type="InterPro" id="IPR057326">
    <property type="entry name" value="KR_dom"/>
</dbReference>
<comment type="caution">
    <text evidence="4">The sequence shown here is derived from an EMBL/GenBank/DDBJ whole genome shotgun (WGS) entry which is preliminary data.</text>
</comment>
<gene>
    <name evidence="4" type="ORF">D9V32_12920</name>
</gene>
<dbReference type="GO" id="GO:0016491">
    <property type="term" value="F:oxidoreductase activity"/>
    <property type="evidence" value="ECO:0007669"/>
    <property type="project" value="UniProtKB-KW"/>
</dbReference>
<name>A0A3L7A2P4_9MICO</name>
<evidence type="ECO:0000256" key="2">
    <source>
        <dbReference type="ARBA" id="ARBA00023002"/>
    </source>
</evidence>
<protein>
    <submittedName>
        <fullName evidence="4">SDR family oxidoreductase</fullName>
    </submittedName>
</protein>
<evidence type="ECO:0000313" key="5">
    <source>
        <dbReference type="Proteomes" id="UP000272503"/>
    </source>
</evidence>
<dbReference type="OrthoDB" id="9809287at2"/>
<dbReference type="InterPro" id="IPR036291">
    <property type="entry name" value="NAD(P)-bd_dom_sf"/>
</dbReference>
<accession>A0A3L7A2P4</accession>
<dbReference type="PRINTS" id="PR00080">
    <property type="entry name" value="SDRFAMILY"/>
</dbReference>
<dbReference type="Proteomes" id="UP000272503">
    <property type="component" value="Unassembled WGS sequence"/>
</dbReference>
<evidence type="ECO:0000313" key="4">
    <source>
        <dbReference type="EMBL" id="RLP74583.1"/>
    </source>
</evidence>
<proteinExistence type="inferred from homology"/>
<keyword evidence="5" id="KW-1185">Reference proteome</keyword>
<keyword evidence="2" id="KW-0560">Oxidoreductase</keyword>
<dbReference type="SMART" id="SM00822">
    <property type="entry name" value="PKS_KR"/>
    <property type="match status" value="1"/>
</dbReference>
<dbReference type="PANTHER" id="PTHR43639:SF1">
    <property type="entry name" value="SHORT-CHAIN DEHYDROGENASE_REDUCTASE FAMILY PROTEIN"/>
    <property type="match status" value="1"/>
</dbReference>